<dbReference type="EMBL" id="PCXV01000039">
    <property type="protein sequence ID" value="PIR43976.1"/>
    <property type="molecule type" value="Genomic_DNA"/>
</dbReference>
<evidence type="ECO:0000259" key="1">
    <source>
        <dbReference type="Pfam" id="PF12728"/>
    </source>
</evidence>
<evidence type="ECO:0000313" key="3">
    <source>
        <dbReference type="Proteomes" id="UP000231602"/>
    </source>
</evidence>
<dbReference type="Proteomes" id="UP000231602">
    <property type="component" value="Unassembled WGS sequence"/>
</dbReference>
<sequence length="81" mass="9343">MTQIDPDSIYTPSEVQDYLKISNSTVKRLLKNGIIKANKIGGQYRILGREILHLVSPEVEEKAAVIYRKVKDKTKEKIKDW</sequence>
<dbReference type="InterPro" id="IPR010093">
    <property type="entry name" value="SinI_DNA-bd"/>
</dbReference>
<dbReference type="InterPro" id="IPR041657">
    <property type="entry name" value="HTH_17"/>
</dbReference>
<gene>
    <name evidence="2" type="ORF">COV23_02365</name>
</gene>
<name>A0A2H0RC75_9BACT</name>
<dbReference type="NCBIfam" id="TIGR01764">
    <property type="entry name" value="excise"/>
    <property type="match status" value="1"/>
</dbReference>
<comment type="caution">
    <text evidence="2">The sequence shown here is derived from an EMBL/GenBank/DDBJ whole genome shotgun (WGS) entry which is preliminary data.</text>
</comment>
<accession>A0A2H0RC75</accession>
<dbReference type="AlphaFoldDB" id="A0A2H0RC75"/>
<feature type="domain" description="Helix-turn-helix" evidence="1">
    <location>
        <begin position="10"/>
        <end position="54"/>
    </location>
</feature>
<dbReference type="Pfam" id="PF12728">
    <property type="entry name" value="HTH_17"/>
    <property type="match status" value="1"/>
</dbReference>
<evidence type="ECO:0000313" key="2">
    <source>
        <dbReference type="EMBL" id="PIR43976.1"/>
    </source>
</evidence>
<protein>
    <recommendedName>
        <fullName evidence="1">Helix-turn-helix domain-containing protein</fullName>
    </recommendedName>
</protein>
<organism evidence="2 3">
    <name type="scientific">Candidatus Wolfebacteria bacterium CG10_big_fil_rev_8_21_14_0_10_31_9</name>
    <dbReference type="NCBI Taxonomy" id="1975070"/>
    <lineage>
        <taxon>Bacteria</taxon>
        <taxon>Candidatus Wolfeibacteriota</taxon>
    </lineage>
</organism>
<proteinExistence type="predicted"/>
<reference evidence="2 3" key="1">
    <citation type="submission" date="2017-09" db="EMBL/GenBank/DDBJ databases">
        <title>Depth-based differentiation of microbial function through sediment-hosted aquifers and enrichment of novel symbionts in the deep terrestrial subsurface.</title>
        <authorList>
            <person name="Probst A.J."/>
            <person name="Ladd B."/>
            <person name="Jarett J.K."/>
            <person name="Geller-Mcgrath D.E."/>
            <person name="Sieber C.M."/>
            <person name="Emerson J.B."/>
            <person name="Anantharaman K."/>
            <person name="Thomas B.C."/>
            <person name="Malmstrom R."/>
            <person name="Stieglmeier M."/>
            <person name="Klingl A."/>
            <person name="Woyke T."/>
            <person name="Ryan C.M."/>
            <person name="Banfield J.F."/>
        </authorList>
    </citation>
    <scope>NUCLEOTIDE SEQUENCE [LARGE SCALE GENOMIC DNA]</scope>
    <source>
        <strain evidence="2">CG10_big_fil_rev_8_21_14_0_10_31_9</strain>
    </source>
</reference>
<dbReference type="GO" id="GO:0003677">
    <property type="term" value="F:DNA binding"/>
    <property type="evidence" value="ECO:0007669"/>
    <property type="project" value="InterPro"/>
</dbReference>